<dbReference type="Proteomes" id="UP000648352">
    <property type="component" value="Unassembled WGS sequence"/>
</dbReference>
<evidence type="ECO:0000259" key="2">
    <source>
        <dbReference type="PROSITE" id="PS50006"/>
    </source>
</evidence>
<evidence type="ECO:0000256" key="1">
    <source>
        <dbReference type="ARBA" id="ARBA00022553"/>
    </source>
</evidence>
<dbReference type="PROSITE" id="PS50006">
    <property type="entry name" value="FHA_DOMAIN"/>
    <property type="match status" value="1"/>
</dbReference>
<keyword evidence="1" id="KW-0597">Phosphoprotein</keyword>
<reference evidence="3 4" key="1">
    <citation type="submission" date="2020-08" db="EMBL/GenBank/DDBJ databases">
        <title>A Genomic Blueprint of the Chicken Gut Microbiome.</title>
        <authorList>
            <person name="Gilroy R."/>
            <person name="Ravi A."/>
            <person name="Getino M."/>
            <person name="Pursley I."/>
            <person name="Horton D.L."/>
            <person name="Alikhan N.-F."/>
            <person name="Baker D."/>
            <person name="Gharbi K."/>
            <person name="Hall N."/>
            <person name="Watson M."/>
            <person name="Adriaenssens E.M."/>
            <person name="Foster-Nyarko E."/>
            <person name="Jarju S."/>
            <person name="Secka A."/>
            <person name="Antonio M."/>
            <person name="Oren A."/>
            <person name="Chaudhuri R."/>
            <person name="La Ragione R.M."/>
            <person name="Hildebrand F."/>
            <person name="Pallen M.J."/>
        </authorList>
    </citation>
    <scope>NUCLEOTIDE SEQUENCE [LARGE SCALE GENOMIC DNA]</scope>
    <source>
        <strain evidence="3 4">Sa4CUA7</strain>
    </source>
</reference>
<name>A0ABR8S0C1_9MICO</name>
<dbReference type="SUPFAM" id="SSF49879">
    <property type="entry name" value="SMAD/FHA domain"/>
    <property type="match status" value="1"/>
</dbReference>
<sequence>MFTYNVPSETDAAGFAMVADRFLLVLAAEVGDRFALELWEILSGGDAALEDVLSALAARGIEHLPDFALVELVDARTSSVSVAVRGTAVAQVHGPETSTLAGPGVGTWVEGAAQHVSSITLTLAGGPTGAQLPLGRGVVRADRLQWGSMPVAAAPPRTSAAPAAEMPAWAAGLDDDPLTTTAMDRDALAEMVAGITDDHTRLGTVRRRGPQQPTRRFVLTLAGGRVLELDLPVVLGRAPQPAAHPGARLAALSSPRREVSGTHLELRLDGDQLLVRDLDSTNGTVVRHADGSAMLLRGGATARLTEGATLDIGDGNVARFHAAQ</sequence>
<dbReference type="Pfam" id="PF00498">
    <property type="entry name" value="FHA"/>
    <property type="match status" value="1"/>
</dbReference>
<gene>
    <name evidence="3" type="ORF">H9651_04765</name>
</gene>
<dbReference type="RefSeq" id="WP_191717933.1">
    <property type="nucleotide sequence ID" value="NZ_JACSQP010000002.1"/>
</dbReference>
<accession>A0ABR8S0C1</accession>
<dbReference type="EMBL" id="JACSQP010000002">
    <property type="protein sequence ID" value="MBD7956938.1"/>
    <property type="molecule type" value="Genomic_DNA"/>
</dbReference>
<dbReference type="InterPro" id="IPR000253">
    <property type="entry name" value="FHA_dom"/>
</dbReference>
<dbReference type="InterPro" id="IPR008984">
    <property type="entry name" value="SMAD_FHA_dom_sf"/>
</dbReference>
<feature type="domain" description="FHA" evidence="2">
    <location>
        <begin position="233"/>
        <end position="286"/>
    </location>
</feature>
<dbReference type="SMART" id="SM00240">
    <property type="entry name" value="FHA"/>
    <property type="match status" value="1"/>
</dbReference>
<evidence type="ECO:0000313" key="4">
    <source>
        <dbReference type="Proteomes" id="UP000648352"/>
    </source>
</evidence>
<comment type="caution">
    <text evidence="3">The sequence shown here is derived from an EMBL/GenBank/DDBJ whole genome shotgun (WGS) entry which is preliminary data.</text>
</comment>
<proteinExistence type="predicted"/>
<protein>
    <submittedName>
        <fullName evidence="3">FHA domain-containing protein</fullName>
    </submittedName>
</protein>
<dbReference type="CDD" id="cd00060">
    <property type="entry name" value="FHA"/>
    <property type="match status" value="1"/>
</dbReference>
<organism evidence="3 4">
    <name type="scientific">Microbacterium pullorum</name>
    <dbReference type="NCBI Taxonomy" id="2762236"/>
    <lineage>
        <taxon>Bacteria</taxon>
        <taxon>Bacillati</taxon>
        <taxon>Actinomycetota</taxon>
        <taxon>Actinomycetes</taxon>
        <taxon>Micrococcales</taxon>
        <taxon>Microbacteriaceae</taxon>
        <taxon>Microbacterium</taxon>
    </lineage>
</organism>
<keyword evidence="4" id="KW-1185">Reference proteome</keyword>
<evidence type="ECO:0000313" key="3">
    <source>
        <dbReference type="EMBL" id="MBD7956938.1"/>
    </source>
</evidence>
<dbReference type="Gene3D" id="2.60.200.20">
    <property type="match status" value="1"/>
</dbReference>